<organism evidence="1 2">
    <name type="scientific">Chryseobacterium luteum</name>
    <dbReference type="NCBI Taxonomy" id="421531"/>
    <lineage>
        <taxon>Bacteria</taxon>
        <taxon>Pseudomonadati</taxon>
        <taxon>Bacteroidota</taxon>
        <taxon>Flavobacteriia</taxon>
        <taxon>Flavobacteriales</taxon>
        <taxon>Weeksellaceae</taxon>
        <taxon>Chryseobacterium group</taxon>
        <taxon>Chryseobacterium</taxon>
    </lineage>
</organism>
<dbReference type="InterPro" id="IPR034660">
    <property type="entry name" value="DinB/YfiT-like"/>
</dbReference>
<protein>
    <recommendedName>
        <fullName evidence="3">DinB-like domain-containing protein</fullName>
    </recommendedName>
</protein>
<dbReference type="Gene3D" id="1.20.120.450">
    <property type="entry name" value="dinb family like domain"/>
    <property type="match status" value="1"/>
</dbReference>
<dbReference type="AlphaFoldDB" id="A0A085Z0F4"/>
<evidence type="ECO:0000313" key="2">
    <source>
        <dbReference type="Proteomes" id="UP000028703"/>
    </source>
</evidence>
<dbReference type="RefSeq" id="WP_034707498.1">
    <property type="nucleotide sequence ID" value="NZ_JPRO01000023.1"/>
</dbReference>
<evidence type="ECO:0008006" key="3">
    <source>
        <dbReference type="Google" id="ProtNLM"/>
    </source>
</evidence>
<name>A0A085Z0F4_9FLAO</name>
<dbReference type="STRING" id="421531.IX38_19860"/>
<reference evidence="1 2" key="1">
    <citation type="submission" date="2014-07" db="EMBL/GenBank/DDBJ databases">
        <title>Genome of Chryseobacterium luteum DSM 18605.</title>
        <authorList>
            <person name="Stropko S.J."/>
            <person name="Pipes S.E."/>
            <person name="Newman J.D."/>
        </authorList>
    </citation>
    <scope>NUCLEOTIDE SEQUENCE [LARGE SCALE GENOMIC DNA]</scope>
    <source>
        <strain evidence="1 2">DSM 18605</strain>
    </source>
</reference>
<dbReference type="eggNOG" id="ENOG502ZMPC">
    <property type="taxonomic scope" value="Bacteria"/>
</dbReference>
<dbReference type="OrthoDB" id="979560at2"/>
<evidence type="ECO:0000313" key="1">
    <source>
        <dbReference type="EMBL" id="KFE97917.1"/>
    </source>
</evidence>
<accession>A0A085Z0F4</accession>
<proteinExistence type="predicted"/>
<dbReference type="EMBL" id="JPRO01000023">
    <property type="protein sequence ID" value="KFE97917.1"/>
    <property type="molecule type" value="Genomic_DNA"/>
</dbReference>
<keyword evidence="2" id="KW-1185">Reference proteome</keyword>
<gene>
    <name evidence="1" type="ORF">IX38_19860</name>
</gene>
<dbReference type="SUPFAM" id="SSF109854">
    <property type="entry name" value="DinB/YfiT-like putative metalloenzymes"/>
    <property type="match status" value="1"/>
</dbReference>
<comment type="caution">
    <text evidence="1">The sequence shown here is derived from an EMBL/GenBank/DDBJ whole genome shotgun (WGS) entry which is preliminary data.</text>
</comment>
<sequence>MDTPKSNKIEIVIPAYRMHSQSFLNVLDGISEQDALKRIEGKTNHIIWMAGNFVNMRYSLGWVLGIKDEDPYTDLFFQGKALDENYNYPDLDELKKNFHDISPKVYRKLLEVTDEELDEIFEIGMNIPFVRETKLNFTGMCIGREDYLCGQIGLMRRILGYPGMKYDTDENLKY</sequence>
<dbReference type="Proteomes" id="UP000028703">
    <property type="component" value="Unassembled WGS sequence"/>
</dbReference>